<evidence type="ECO:0000256" key="3">
    <source>
        <dbReference type="RuleBase" id="RU003651"/>
    </source>
</evidence>
<dbReference type="Pfam" id="PF17862">
    <property type="entry name" value="AAA_lid_3"/>
    <property type="match status" value="2"/>
</dbReference>
<feature type="domain" description="AAA+ ATPase" evidence="4">
    <location>
        <begin position="278"/>
        <end position="418"/>
    </location>
</feature>
<dbReference type="InterPro" id="IPR027417">
    <property type="entry name" value="P-loop_NTPase"/>
</dbReference>
<evidence type="ECO:0000313" key="5">
    <source>
        <dbReference type="EMBL" id="ORX77735.1"/>
    </source>
</evidence>
<dbReference type="InterPro" id="IPR003593">
    <property type="entry name" value="AAA+_ATPase"/>
</dbReference>
<organism evidence="5 6">
    <name type="scientific">Anaeromyces robustus</name>
    <dbReference type="NCBI Taxonomy" id="1754192"/>
    <lineage>
        <taxon>Eukaryota</taxon>
        <taxon>Fungi</taxon>
        <taxon>Fungi incertae sedis</taxon>
        <taxon>Chytridiomycota</taxon>
        <taxon>Chytridiomycota incertae sedis</taxon>
        <taxon>Neocallimastigomycetes</taxon>
        <taxon>Neocallimastigales</taxon>
        <taxon>Neocallimastigaceae</taxon>
        <taxon>Anaeromyces</taxon>
    </lineage>
</organism>
<dbReference type="Gene3D" id="1.10.8.60">
    <property type="match status" value="2"/>
</dbReference>
<evidence type="ECO:0000313" key="6">
    <source>
        <dbReference type="Proteomes" id="UP000193944"/>
    </source>
</evidence>
<dbReference type="FunFam" id="1.10.8.60:FF:000038">
    <property type="entry name" value="spermatogenesis-associated protein 5-like protein 1"/>
    <property type="match status" value="1"/>
</dbReference>
<accession>A0A1Y1WWF9</accession>
<dbReference type="PANTHER" id="PTHR23077:SF194">
    <property type="entry name" value="ATPASE FAMILY GENE 2 PROTEIN HOMOLOG B"/>
    <property type="match status" value="1"/>
</dbReference>
<dbReference type="InterPro" id="IPR003959">
    <property type="entry name" value="ATPase_AAA_core"/>
</dbReference>
<dbReference type="SUPFAM" id="SSF52540">
    <property type="entry name" value="P-loop containing nucleoside triphosphate hydrolases"/>
    <property type="match status" value="2"/>
</dbReference>
<dbReference type="Proteomes" id="UP000193944">
    <property type="component" value="Unassembled WGS sequence"/>
</dbReference>
<comment type="similarity">
    <text evidence="3">Belongs to the AAA ATPase family.</text>
</comment>
<evidence type="ECO:0000259" key="4">
    <source>
        <dbReference type="SMART" id="SM00382"/>
    </source>
</evidence>
<dbReference type="SMART" id="SM00382">
    <property type="entry name" value="AAA"/>
    <property type="match status" value="2"/>
</dbReference>
<dbReference type="STRING" id="1754192.A0A1Y1WWF9"/>
<dbReference type="Pfam" id="PF00004">
    <property type="entry name" value="AAA"/>
    <property type="match status" value="3"/>
</dbReference>
<name>A0A1Y1WWF9_9FUNG</name>
<sequence length="514" mass="57244">MNQLTINNYSVKSNIKVSPLAGLENAYQSLLDIIMYPLIYPDFIKKLNIECPKGILLYGPPGVGKTTLVKTLAENTNANMLTINGPEDALAPLRENTHNHESRVVAQLLTLMDGMKQRGRLIIIGATNRPNAIDPALRRPGRFDREVAIDVPNEEARYRIIKEQTKSMPIDDSVDYKQLALTTNGYVGSDLCNLCREAAFCAFNNMIITNSNPKITMADFKKALTYVEPSLKREQSLNIERLTWNDVGGLEDVKKKIRQAVEWPLLYKDVYQHLGLNPAKGILLYGPPGCSKTTLVKIIANTSHASFFMISCASLYSSFVGDSEKLVRNVFQKARASSPSVIFIDEVDAIVGRRGIGSNGTSDSVQERILSMLLNELDGIEAISSVLIVGATNRPDLIDAALLRSGRFDQIIYVPPPDYEGRRKIFDIYTKNMPIADNVDFEELSNKTELYTGADIQNLCREAAIIALRKLQNVEYVEMDDFMAALKIVKPSLSLEMENQYKSLVEKYGSGTQS</sequence>
<dbReference type="GO" id="GO:0005524">
    <property type="term" value="F:ATP binding"/>
    <property type="evidence" value="ECO:0007669"/>
    <property type="project" value="UniProtKB-KW"/>
</dbReference>
<keyword evidence="6" id="KW-1185">Reference proteome</keyword>
<dbReference type="FunFam" id="3.40.50.300:FF:001440">
    <property type="entry name" value="ATPase, AAA family protein"/>
    <property type="match status" value="1"/>
</dbReference>
<dbReference type="InterPro" id="IPR003960">
    <property type="entry name" value="ATPase_AAA_CS"/>
</dbReference>
<keyword evidence="2 3" id="KW-0067">ATP-binding</keyword>
<keyword evidence="1 3" id="KW-0547">Nucleotide-binding</keyword>
<dbReference type="EMBL" id="MCFG01000236">
    <property type="protein sequence ID" value="ORX77735.1"/>
    <property type="molecule type" value="Genomic_DNA"/>
</dbReference>
<dbReference type="PROSITE" id="PS00674">
    <property type="entry name" value="AAA"/>
    <property type="match status" value="2"/>
</dbReference>
<comment type="caution">
    <text evidence="5">The sequence shown here is derived from an EMBL/GenBank/DDBJ whole genome shotgun (WGS) entry which is preliminary data.</text>
</comment>
<proteinExistence type="inferred from homology"/>
<dbReference type="InterPro" id="IPR050168">
    <property type="entry name" value="AAA_ATPase_domain"/>
</dbReference>
<evidence type="ECO:0000256" key="1">
    <source>
        <dbReference type="ARBA" id="ARBA00022741"/>
    </source>
</evidence>
<evidence type="ECO:0000256" key="2">
    <source>
        <dbReference type="ARBA" id="ARBA00022840"/>
    </source>
</evidence>
<dbReference type="OrthoDB" id="5421at2759"/>
<dbReference type="Gene3D" id="3.40.50.300">
    <property type="entry name" value="P-loop containing nucleotide triphosphate hydrolases"/>
    <property type="match status" value="3"/>
</dbReference>
<dbReference type="InterPro" id="IPR041569">
    <property type="entry name" value="AAA_lid_3"/>
</dbReference>
<reference evidence="5 6" key="2">
    <citation type="submission" date="2016-08" db="EMBL/GenBank/DDBJ databases">
        <title>Pervasive Adenine N6-methylation of Active Genes in Fungi.</title>
        <authorList>
            <consortium name="DOE Joint Genome Institute"/>
            <person name="Mondo S.J."/>
            <person name="Dannebaum R.O."/>
            <person name="Kuo R.C."/>
            <person name="Labutti K."/>
            <person name="Haridas S."/>
            <person name="Kuo A."/>
            <person name="Salamov A."/>
            <person name="Ahrendt S.R."/>
            <person name="Lipzen A."/>
            <person name="Sullivan W."/>
            <person name="Andreopoulos W.B."/>
            <person name="Clum A."/>
            <person name="Lindquist E."/>
            <person name="Daum C."/>
            <person name="Ramamoorthy G.K."/>
            <person name="Gryganskyi A."/>
            <person name="Culley D."/>
            <person name="Magnuson J.K."/>
            <person name="James T.Y."/>
            <person name="O'Malley M.A."/>
            <person name="Stajich J.E."/>
            <person name="Spatafora J.W."/>
            <person name="Visel A."/>
            <person name="Grigoriev I.V."/>
        </authorList>
    </citation>
    <scope>NUCLEOTIDE SEQUENCE [LARGE SCALE GENOMIC DNA]</scope>
    <source>
        <strain evidence="5 6">S4</strain>
    </source>
</reference>
<dbReference type="AlphaFoldDB" id="A0A1Y1WWF9"/>
<gene>
    <name evidence="5" type="ORF">BCR32DRAFT_261659</name>
</gene>
<feature type="domain" description="AAA+ ATPase" evidence="4">
    <location>
        <begin position="51"/>
        <end position="153"/>
    </location>
</feature>
<reference evidence="5 6" key="1">
    <citation type="submission" date="2016-08" db="EMBL/GenBank/DDBJ databases">
        <title>A Parts List for Fungal Cellulosomes Revealed by Comparative Genomics.</title>
        <authorList>
            <consortium name="DOE Joint Genome Institute"/>
            <person name="Haitjema C.H."/>
            <person name="Gilmore S.P."/>
            <person name="Henske J.K."/>
            <person name="Solomon K.V."/>
            <person name="De Groot R."/>
            <person name="Kuo A."/>
            <person name="Mondo S.J."/>
            <person name="Salamov A.A."/>
            <person name="Labutti K."/>
            <person name="Zhao Z."/>
            <person name="Chiniquy J."/>
            <person name="Barry K."/>
            <person name="Brewer H.M."/>
            <person name="Purvine S.O."/>
            <person name="Wright A.T."/>
            <person name="Boxma B."/>
            <person name="Van Alen T."/>
            <person name="Hackstein J.H."/>
            <person name="Baker S.E."/>
            <person name="Grigoriev I.V."/>
            <person name="O'Malley M.A."/>
        </authorList>
    </citation>
    <scope>NUCLEOTIDE SEQUENCE [LARGE SCALE GENOMIC DNA]</scope>
    <source>
        <strain evidence="5 6">S4</strain>
    </source>
</reference>
<protein>
    <submittedName>
        <fullName evidence="5">AAA-domain-containing protein</fullName>
    </submittedName>
</protein>
<dbReference type="GO" id="GO:0016887">
    <property type="term" value="F:ATP hydrolysis activity"/>
    <property type="evidence" value="ECO:0007669"/>
    <property type="project" value="InterPro"/>
</dbReference>
<dbReference type="PANTHER" id="PTHR23077">
    <property type="entry name" value="AAA-FAMILY ATPASE"/>
    <property type="match status" value="1"/>
</dbReference>